<dbReference type="Gene3D" id="3.40.1530.20">
    <property type="entry name" value="Protein of unknown function (DUF1491)"/>
    <property type="match status" value="1"/>
</dbReference>
<accession>A0ABX0XQH5</accession>
<evidence type="ECO:0008006" key="3">
    <source>
        <dbReference type="Google" id="ProtNLM"/>
    </source>
</evidence>
<protein>
    <recommendedName>
        <fullName evidence="3">DUF1491 family protein</fullName>
    </recommendedName>
</protein>
<reference evidence="1 2" key="1">
    <citation type="submission" date="2020-03" db="EMBL/GenBank/DDBJ databases">
        <title>Genomic Encyclopedia of Type Strains, Phase IV (KMG-IV): sequencing the most valuable type-strain genomes for metagenomic binning, comparative biology and taxonomic classification.</title>
        <authorList>
            <person name="Goeker M."/>
        </authorList>
    </citation>
    <scope>NUCLEOTIDE SEQUENCE [LARGE SCALE GENOMIC DNA]</scope>
    <source>
        <strain evidence="1 2">DSM 27651</strain>
    </source>
</reference>
<name>A0ABX0XQH5_9SPHN</name>
<dbReference type="Proteomes" id="UP000734218">
    <property type="component" value="Unassembled WGS sequence"/>
</dbReference>
<proteinExistence type="predicted"/>
<keyword evidence="2" id="KW-1185">Reference proteome</keyword>
<organism evidence="1 2">
    <name type="scientific">Sphingomonas jejuensis</name>
    <dbReference type="NCBI Taxonomy" id="904715"/>
    <lineage>
        <taxon>Bacteria</taxon>
        <taxon>Pseudomonadati</taxon>
        <taxon>Pseudomonadota</taxon>
        <taxon>Alphaproteobacteria</taxon>
        <taxon>Sphingomonadales</taxon>
        <taxon>Sphingomonadaceae</taxon>
        <taxon>Sphingomonas</taxon>
    </lineage>
</organism>
<evidence type="ECO:0000313" key="2">
    <source>
        <dbReference type="Proteomes" id="UP000734218"/>
    </source>
</evidence>
<comment type="caution">
    <text evidence="1">The sequence shown here is derived from an EMBL/GenBank/DDBJ whole genome shotgun (WGS) entry which is preliminary data.</text>
</comment>
<dbReference type="EMBL" id="JAATJE010000002">
    <property type="protein sequence ID" value="NJC34967.1"/>
    <property type="molecule type" value="Genomic_DNA"/>
</dbReference>
<sequence length="112" mass="12126">MSGRLPTHVLAGALLRRAAAAGGFGMLLARGERDAGALVLVCRETGRTVAVRELATGPDGKRILRRAGPESPDDESVTVWIEQRRRHDPDLWIVELDIADAERFAAETIGLN</sequence>
<dbReference type="InterPro" id="IPR009964">
    <property type="entry name" value="DUF1491"/>
</dbReference>
<dbReference type="RefSeq" id="WP_167955434.1">
    <property type="nucleotide sequence ID" value="NZ_JAATJE010000002.1"/>
</dbReference>
<evidence type="ECO:0000313" key="1">
    <source>
        <dbReference type="EMBL" id="NJC34967.1"/>
    </source>
</evidence>
<dbReference type="Pfam" id="PF07372">
    <property type="entry name" value="DUF1491"/>
    <property type="match status" value="1"/>
</dbReference>
<gene>
    <name evidence="1" type="ORF">GGR88_002481</name>
</gene>